<keyword evidence="4 7" id="KW-0812">Transmembrane</keyword>
<evidence type="ECO:0000256" key="2">
    <source>
        <dbReference type="ARBA" id="ARBA00022475"/>
    </source>
</evidence>
<dbReference type="OrthoDB" id="9790209at2"/>
<evidence type="ECO:0000256" key="4">
    <source>
        <dbReference type="ARBA" id="ARBA00022692"/>
    </source>
</evidence>
<keyword evidence="3" id="KW-0997">Cell inner membrane</keyword>
<feature type="transmembrane region" description="Helical" evidence="7">
    <location>
        <begin position="169"/>
        <end position="193"/>
    </location>
</feature>
<evidence type="ECO:0000313" key="9">
    <source>
        <dbReference type="EMBL" id="EMS79466.1"/>
    </source>
</evidence>
<keyword evidence="10" id="KW-1185">Reference proteome</keyword>
<feature type="transmembrane region" description="Helical" evidence="7">
    <location>
        <begin position="7"/>
        <end position="33"/>
    </location>
</feature>
<dbReference type="GO" id="GO:0022857">
    <property type="term" value="F:transmembrane transporter activity"/>
    <property type="evidence" value="ECO:0007669"/>
    <property type="project" value="TreeGrafter"/>
</dbReference>
<dbReference type="Pfam" id="PF06808">
    <property type="entry name" value="DctM"/>
    <property type="match status" value="1"/>
</dbReference>
<keyword evidence="5 7" id="KW-1133">Transmembrane helix</keyword>
<gene>
    <name evidence="9" type="primary">dctM1</name>
    <name evidence="9" type="ORF">Dpo_4c00130</name>
</gene>
<dbReference type="AlphaFoldDB" id="S0G5H7"/>
<reference evidence="9 10" key="1">
    <citation type="journal article" date="2013" name="Genome Announc.">
        <title>Draft Genome Sequence of Desulfotignum phosphitoxidans DSM 13687 Strain FiPS-3.</title>
        <authorList>
            <person name="Poehlein A."/>
            <person name="Daniel R."/>
            <person name="Simeonova D.D."/>
        </authorList>
    </citation>
    <scope>NUCLEOTIDE SEQUENCE [LARGE SCALE GENOMIC DNA]</scope>
    <source>
        <strain evidence="9 10">DSM 13687</strain>
    </source>
</reference>
<keyword evidence="6 7" id="KW-0472">Membrane</keyword>
<dbReference type="Proteomes" id="UP000014216">
    <property type="component" value="Unassembled WGS sequence"/>
</dbReference>
<proteinExistence type="predicted"/>
<sequence length="429" mass="45530">MMMFGISLLIMLLLGFPFMVTLLGSLILYIAVYMPEFAPKMLVTMVQQVIAGVTPPALVCVPMFILSASIITSGESATRLIRMIKVFVGHLPGGLPITTNASCTLFGAVSGSTQATVAAIGGTMRPMLLEAGYKSSFTLGLIINSSDIAFLIPPSIGFIVYGVATSTSIGMLFLAGILPGLMILVMFSIYCYVYSKVTHVGTLPRASMAERIDAVKGGLPVMGFPVIIVGGIYTGILSPTEAAAAAVFYALILEIIVFRSLTRERIIDAFLQTGVITGVVFILVGAGQAFSFLIGFLQLPDQLLPPLFGTDPSMLRVITIVVVVYFVACMFVDPIVAIFILSPVFQPYVVGAGVDPILLGTLVTLQAAIGSATPPFGCDIFTAQLIFRRPYLEVIGHALPFLLILILATVLLITFPQIALFLPNLAMGG</sequence>
<feature type="transmembrane region" description="Helical" evidence="7">
    <location>
        <begin position="398"/>
        <end position="422"/>
    </location>
</feature>
<feature type="transmembrane region" description="Helical" evidence="7">
    <location>
        <begin position="274"/>
        <end position="297"/>
    </location>
</feature>
<dbReference type="PATRIC" id="fig|1286635.3.peg.2047"/>
<feature type="transmembrane region" description="Helical" evidence="7">
    <location>
        <begin position="317"/>
        <end position="341"/>
    </location>
</feature>
<dbReference type="NCBIfam" id="TIGR00786">
    <property type="entry name" value="dctM"/>
    <property type="match status" value="1"/>
</dbReference>
<accession>S0G5H7</accession>
<evidence type="ECO:0000313" key="10">
    <source>
        <dbReference type="Proteomes" id="UP000014216"/>
    </source>
</evidence>
<feature type="transmembrane region" description="Helical" evidence="7">
    <location>
        <begin position="137"/>
        <end position="163"/>
    </location>
</feature>
<feature type="transmembrane region" description="Helical" evidence="7">
    <location>
        <begin position="348"/>
        <end position="369"/>
    </location>
</feature>
<evidence type="ECO:0000256" key="6">
    <source>
        <dbReference type="ARBA" id="ARBA00023136"/>
    </source>
</evidence>
<evidence type="ECO:0000256" key="3">
    <source>
        <dbReference type="ARBA" id="ARBA00022519"/>
    </source>
</evidence>
<feature type="transmembrane region" description="Helical" evidence="7">
    <location>
        <begin position="242"/>
        <end position="262"/>
    </location>
</feature>
<feature type="transmembrane region" description="Helical" evidence="7">
    <location>
        <begin position="214"/>
        <end position="236"/>
    </location>
</feature>
<feature type="domain" description="TRAP C4-dicarboxylate transport system permease DctM subunit" evidence="8">
    <location>
        <begin position="6"/>
        <end position="418"/>
    </location>
</feature>
<dbReference type="InterPro" id="IPR004681">
    <property type="entry name" value="TRAP_DctM"/>
</dbReference>
<dbReference type="PANTHER" id="PTHR33362">
    <property type="entry name" value="SIALIC ACID TRAP TRANSPORTER PERMEASE PROTEIN SIAT-RELATED"/>
    <property type="match status" value="1"/>
</dbReference>
<dbReference type="InterPro" id="IPR010656">
    <property type="entry name" value="DctM"/>
</dbReference>
<evidence type="ECO:0000256" key="1">
    <source>
        <dbReference type="ARBA" id="ARBA00004429"/>
    </source>
</evidence>
<dbReference type="RefSeq" id="WP_006965702.1">
    <property type="nucleotide sequence ID" value="NZ_APJX01000004.1"/>
</dbReference>
<name>S0G5H7_9BACT</name>
<protein>
    <submittedName>
        <fullName evidence="9">TRAP-type C4-dicarboxylate permease, large subunit DctM</fullName>
    </submittedName>
</protein>
<evidence type="ECO:0000259" key="8">
    <source>
        <dbReference type="Pfam" id="PF06808"/>
    </source>
</evidence>
<evidence type="ECO:0000256" key="5">
    <source>
        <dbReference type="ARBA" id="ARBA00022989"/>
    </source>
</evidence>
<dbReference type="EMBL" id="APJX01000004">
    <property type="protein sequence ID" value="EMS79466.1"/>
    <property type="molecule type" value="Genomic_DNA"/>
</dbReference>
<evidence type="ECO:0000256" key="7">
    <source>
        <dbReference type="SAM" id="Phobius"/>
    </source>
</evidence>
<dbReference type="GO" id="GO:0005886">
    <property type="term" value="C:plasma membrane"/>
    <property type="evidence" value="ECO:0007669"/>
    <property type="project" value="UniProtKB-SubCell"/>
</dbReference>
<comment type="subcellular location">
    <subcellularLocation>
        <location evidence="1">Cell inner membrane</location>
        <topology evidence="1">Multi-pass membrane protein</topology>
    </subcellularLocation>
</comment>
<organism evidence="9 10">
    <name type="scientific">Desulfotignum phosphitoxidans DSM 13687</name>
    <dbReference type="NCBI Taxonomy" id="1286635"/>
    <lineage>
        <taxon>Bacteria</taxon>
        <taxon>Pseudomonadati</taxon>
        <taxon>Thermodesulfobacteriota</taxon>
        <taxon>Desulfobacteria</taxon>
        <taxon>Desulfobacterales</taxon>
        <taxon>Desulfobacteraceae</taxon>
        <taxon>Desulfotignum</taxon>
    </lineage>
</organism>
<keyword evidence="2" id="KW-1003">Cell membrane</keyword>
<comment type="caution">
    <text evidence="9">The sequence shown here is derived from an EMBL/GenBank/DDBJ whole genome shotgun (WGS) entry which is preliminary data.</text>
</comment>
<dbReference type="PIRSF" id="PIRSF006066">
    <property type="entry name" value="HI0050"/>
    <property type="match status" value="1"/>
</dbReference>
<feature type="transmembrane region" description="Helical" evidence="7">
    <location>
        <begin position="53"/>
        <end position="73"/>
    </location>
</feature>